<accession>C9SET1</accession>
<dbReference type="KEGG" id="val:VDBG_02783"/>
<evidence type="ECO:0000313" key="1">
    <source>
        <dbReference type="EMBL" id="EEY16674.1"/>
    </source>
</evidence>
<dbReference type="HOGENOM" id="CLU_3320333_0_0_1"/>
<dbReference type="Proteomes" id="UP000008698">
    <property type="component" value="Unassembled WGS sequence"/>
</dbReference>
<organism evidence="2">
    <name type="scientific">Verticillium alfalfae (strain VaMs.102 / ATCC MYA-4576 / FGSC 10136)</name>
    <name type="common">Verticillium wilt of alfalfa</name>
    <name type="synonym">Verticillium albo-atrum</name>
    <dbReference type="NCBI Taxonomy" id="526221"/>
    <lineage>
        <taxon>Eukaryota</taxon>
        <taxon>Fungi</taxon>
        <taxon>Dikarya</taxon>
        <taxon>Ascomycota</taxon>
        <taxon>Pezizomycotina</taxon>
        <taxon>Sordariomycetes</taxon>
        <taxon>Hypocreomycetidae</taxon>
        <taxon>Glomerellales</taxon>
        <taxon>Plectosphaerellaceae</taxon>
        <taxon>Verticillium</taxon>
    </lineage>
</organism>
<evidence type="ECO:0000313" key="2">
    <source>
        <dbReference type="Proteomes" id="UP000008698"/>
    </source>
</evidence>
<gene>
    <name evidence="1" type="ORF">VDBG_02783</name>
</gene>
<dbReference type="GeneID" id="9533679"/>
<name>C9SET1_VERA1</name>
<sequence length="39" mass="4501">MALDRHWTFTDESEVLLLEHFIQELAPLTSAICNIISRS</sequence>
<reference evidence="2" key="1">
    <citation type="journal article" date="2011" name="PLoS Pathog.">
        <title>Comparative genomics yields insights into niche adaptation of plant vascular wilt pathogens.</title>
        <authorList>
            <person name="Klosterman S.J."/>
            <person name="Subbarao K.V."/>
            <person name="Kang S."/>
            <person name="Veronese P."/>
            <person name="Gold S.E."/>
            <person name="Thomma B.P.H.J."/>
            <person name="Chen Z."/>
            <person name="Henrissat B."/>
            <person name="Lee Y.-H."/>
            <person name="Park J."/>
            <person name="Garcia-Pedrajas M.D."/>
            <person name="Barbara D.J."/>
            <person name="Anchieta A."/>
            <person name="de Jonge R."/>
            <person name="Santhanam P."/>
            <person name="Maruthachalam K."/>
            <person name="Atallah Z."/>
            <person name="Amyotte S.G."/>
            <person name="Paz Z."/>
            <person name="Inderbitzin P."/>
            <person name="Hayes R.J."/>
            <person name="Heiman D.I."/>
            <person name="Young S."/>
            <person name="Zeng Q."/>
            <person name="Engels R."/>
            <person name="Galagan J."/>
            <person name="Cuomo C.A."/>
            <person name="Dobinson K.F."/>
            <person name="Ma L.-J."/>
        </authorList>
    </citation>
    <scope>NUCLEOTIDE SEQUENCE [LARGE SCALE GENOMIC DNA]</scope>
    <source>
        <strain evidence="2">VaMs.102 / ATCC MYA-4576 / FGSC 10136</strain>
    </source>
</reference>
<dbReference type="EMBL" id="DS985216">
    <property type="protein sequence ID" value="EEY16674.1"/>
    <property type="molecule type" value="Genomic_DNA"/>
</dbReference>
<proteinExistence type="predicted"/>
<dbReference type="RefSeq" id="XP_003006644.1">
    <property type="nucleotide sequence ID" value="XM_003006598.1"/>
</dbReference>
<protein>
    <submittedName>
        <fullName evidence="1">Uncharacterized protein</fullName>
    </submittedName>
</protein>
<keyword evidence="2" id="KW-1185">Reference proteome</keyword>
<dbReference type="AlphaFoldDB" id="C9SET1"/>